<keyword evidence="6" id="KW-1185">Reference proteome</keyword>
<evidence type="ECO:0000259" key="3">
    <source>
        <dbReference type="Pfam" id="PF02579"/>
    </source>
</evidence>
<sequence>MAAASGLNDHVALRIGMASRLLPDIALAEWMEILIRAVGLPLTPQRLGRLRLNRLRQSGRGALKSVSDETLRQVIALLRGQGVDMRQSVPTPQAYDEGDMPGSVRIACASNRGDRVDGPFGTCERFLVYQVSAQEIRLIDVREVPDTRTLADQFDGDKHSARADLIRDCHVLCALTIGGIASAKVVNAGLHPVKSGSPRAATAMMAEFQRVLDQTPPPWLLKIMEASARATWARQQECLS</sequence>
<evidence type="ECO:0000256" key="2">
    <source>
        <dbReference type="ARBA" id="ARBA00023231"/>
    </source>
</evidence>
<feature type="domain" description="Dinitrogenase iron-molybdenum cofactor biosynthesis" evidence="3">
    <location>
        <begin position="113"/>
        <end position="203"/>
    </location>
</feature>
<dbReference type="SUPFAM" id="SSF53146">
    <property type="entry name" value="Nitrogenase accessory factor-like"/>
    <property type="match status" value="1"/>
</dbReference>
<evidence type="ECO:0000313" key="6">
    <source>
        <dbReference type="Proteomes" id="UP001620597"/>
    </source>
</evidence>
<evidence type="ECO:0000259" key="4">
    <source>
        <dbReference type="Pfam" id="PF16844"/>
    </source>
</evidence>
<comment type="caution">
    <text evidence="5">The sequence shown here is derived from an EMBL/GenBank/DDBJ whole genome shotgun (WGS) entry which is preliminary data.</text>
</comment>
<gene>
    <name evidence="5" type="ORF">WG929_11140</name>
</gene>
<feature type="domain" description="Dinitrogenase iron-molybdenum cofactor N-terminal" evidence="4">
    <location>
        <begin position="7"/>
        <end position="87"/>
    </location>
</feature>
<dbReference type="PANTHER" id="PTHR33937">
    <property type="entry name" value="IRON-MOLYBDENUM PROTEIN-RELATED-RELATED"/>
    <property type="match status" value="1"/>
</dbReference>
<dbReference type="Pfam" id="PF16844">
    <property type="entry name" value="DIMCO_N"/>
    <property type="match status" value="1"/>
</dbReference>
<dbReference type="InterPro" id="IPR031763">
    <property type="entry name" value="NafY_N"/>
</dbReference>
<dbReference type="PANTHER" id="PTHR33937:SF1">
    <property type="entry name" value="IRON-MOLIBDENUM COFACTOR PROCESSING PROTEIN"/>
    <property type="match status" value="1"/>
</dbReference>
<keyword evidence="2" id="KW-0535">Nitrogen fixation</keyword>
<dbReference type="RefSeq" id="WP_416206079.1">
    <property type="nucleotide sequence ID" value="NZ_JBBKTX010000012.1"/>
</dbReference>
<dbReference type="Pfam" id="PF02579">
    <property type="entry name" value="Nitro_FeMo-Co"/>
    <property type="match status" value="1"/>
</dbReference>
<organism evidence="5 6">
    <name type="scientific">Oceanobacter antarcticus</name>
    <dbReference type="NCBI Taxonomy" id="3133425"/>
    <lineage>
        <taxon>Bacteria</taxon>
        <taxon>Pseudomonadati</taxon>
        <taxon>Pseudomonadota</taxon>
        <taxon>Gammaproteobacteria</taxon>
        <taxon>Oceanospirillales</taxon>
        <taxon>Oceanospirillaceae</taxon>
        <taxon>Oceanobacter</taxon>
    </lineage>
</organism>
<name>A0ABW8NJX2_9GAMM</name>
<dbReference type="InterPro" id="IPR003731">
    <property type="entry name" value="Di-Nase_FeMo-co_biosynth"/>
</dbReference>
<accession>A0ABW8NJX2</accession>
<reference evidence="5 6" key="1">
    <citation type="submission" date="2024-03" db="EMBL/GenBank/DDBJ databases">
        <title>High-quality draft genome sequence of Oceanobacter sp. wDCs-4.</title>
        <authorList>
            <person name="Dong C."/>
        </authorList>
    </citation>
    <scope>NUCLEOTIDE SEQUENCE [LARGE SCALE GENOMIC DNA]</scope>
    <source>
        <strain evidence="6">wDCs-4</strain>
    </source>
</reference>
<proteinExistence type="inferred from homology"/>
<dbReference type="InterPro" id="IPR036105">
    <property type="entry name" value="DiNase_FeMo-co_biosyn_sf"/>
</dbReference>
<dbReference type="InterPro" id="IPR051840">
    <property type="entry name" value="NifX/NifY_domain"/>
</dbReference>
<dbReference type="Gene3D" id="3.30.420.130">
    <property type="entry name" value="Dinitrogenase iron-molybdenum cofactor biosynthesis domain"/>
    <property type="match status" value="1"/>
</dbReference>
<evidence type="ECO:0000256" key="1">
    <source>
        <dbReference type="ARBA" id="ARBA00010285"/>
    </source>
</evidence>
<dbReference type="CDD" id="cd00853">
    <property type="entry name" value="NifX"/>
    <property type="match status" value="1"/>
</dbReference>
<evidence type="ECO:0000313" key="5">
    <source>
        <dbReference type="EMBL" id="MFK4752965.1"/>
    </source>
</evidence>
<comment type="similarity">
    <text evidence="1">Belongs to the NifX/NifY family.</text>
</comment>
<dbReference type="Gene3D" id="1.10.150.590">
    <property type="entry name" value="Dinitrogenase iron-molybdenum cofactor, N-terminal"/>
    <property type="match status" value="1"/>
</dbReference>
<dbReference type="EMBL" id="JBBKTX010000012">
    <property type="protein sequence ID" value="MFK4752965.1"/>
    <property type="molecule type" value="Genomic_DNA"/>
</dbReference>
<protein>
    <submittedName>
        <fullName evidence="5">Dinitrogenase iron-molybdenum cofactor N-terminal domain-containing protein</fullName>
    </submittedName>
</protein>
<dbReference type="InterPro" id="IPR034169">
    <property type="entry name" value="NifX-like"/>
</dbReference>
<dbReference type="Proteomes" id="UP001620597">
    <property type="component" value="Unassembled WGS sequence"/>
</dbReference>
<dbReference type="InterPro" id="IPR038127">
    <property type="entry name" value="NafY_N_sf"/>
</dbReference>